<dbReference type="GeneID" id="85017444"/>
<keyword evidence="1" id="KW-0812">Transmembrane</keyword>
<dbReference type="EMBL" id="FNND01000004">
    <property type="protein sequence ID" value="SDW77974.1"/>
    <property type="molecule type" value="Genomic_DNA"/>
</dbReference>
<evidence type="ECO:0008006" key="4">
    <source>
        <dbReference type="Google" id="ProtNLM"/>
    </source>
</evidence>
<evidence type="ECO:0000256" key="1">
    <source>
        <dbReference type="SAM" id="Phobius"/>
    </source>
</evidence>
<sequence>MTAFFKGIKYFFEEIAFAPYDYLRHLELSSWWGANIATWIMLVVLFGFFFYWVKQLIKFSKEGTERVDVTAHSFFK</sequence>
<keyword evidence="3" id="KW-1185">Reference proteome</keyword>
<gene>
    <name evidence="2" type="ORF">SAMN05444420_10435</name>
</gene>
<reference evidence="2 3" key="1">
    <citation type="submission" date="2016-10" db="EMBL/GenBank/DDBJ databases">
        <authorList>
            <person name="Varghese N."/>
            <person name="Submissions S."/>
        </authorList>
    </citation>
    <scope>NUCLEOTIDE SEQUENCE [LARGE SCALE GENOMIC DNA]</scope>
    <source>
        <strain evidence="2 3">DSM 11449</strain>
    </source>
</reference>
<dbReference type="RefSeq" id="WP_009641705.1">
    <property type="nucleotide sequence ID" value="NZ_CAJPRD010000004.1"/>
</dbReference>
<keyword evidence="1" id="KW-0472">Membrane</keyword>
<evidence type="ECO:0000313" key="3">
    <source>
        <dbReference type="Proteomes" id="UP000182771"/>
    </source>
</evidence>
<dbReference type="AlphaFoldDB" id="A0A1H2WCG1"/>
<accession>A0A1H2WCG1</accession>
<dbReference type="InterPro" id="IPR045922">
    <property type="entry name" value="DUF6341"/>
</dbReference>
<proteinExistence type="predicted"/>
<keyword evidence="1" id="KW-1133">Transmembrane helix</keyword>
<organism evidence="2 3">
    <name type="scientific">Capnocytophaga granulosa</name>
    <dbReference type="NCBI Taxonomy" id="45242"/>
    <lineage>
        <taxon>Bacteria</taxon>
        <taxon>Pseudomonadati</taxon>
        <taxon>Bacteroidota</taxon>
        <taxon>Flavobacteriia</taxon>
        <taxon>Flavobacteriales</taxon>
        <taxon>Flavobacteriaceae</taxon>
        <taxon>Capnocytophaga</taxon>
    </lineage>
</organism>
<feature type="transmembrane region" description="Helical" evidence="1">
    <location>
        <begin position="31"/>
        <end position="53"/>
    </location>
</feature>
<dbReference type="Proteomes" id="UP000182771">
    <property type="component" value="Unassembled WGS sequence"/>
</dbReference>
<evidence type="ECO:0000313" key="2">
    <source>
        <dbReference type="EMBL" id="SDW77974.1"/>
    </source>
</evidence>
<protein>
    <recommendedName>
        <fullName evidence="4">Uracil phosphoribosyltransferase</fullName>
    </recommendedName>
</protein>
<comment type="caution">
    <text evidence="2">The sequence shown here is derived from an EMBL/GenBank/DDBJ whole genome shotgun (WGS) entry which is preliminary data.</text>
</comment>
<dbReference type="OrthoDB" id="1467828at2"/>
<name>A0A1H2WCG1_9FLAO</name>
<dbReference type="Pfam" id="PF19868">
    <property type="entry name" value="DUF6341"/>
    <property type="match status" value="1"/>
</dbReference>